<dbReference type="PROSITE" id="PS51420">
    <property type="entry name" value="RHO"/>
    <property type="match status" value="1"/>
</dbReference>
<dbReference type="Pfam" id="PF00071">
    <property type="entry name" value="Ras"/>
    <property type="match status" value="1"/>
</dbReference>
<dbReference type="GeneID" id="18884036"/>
<keyword evidence="5" id="KW-1185">Reference proteome</keyword>
<dbReference type="Proteomes" id="UP000054196">
    <property type="component" value="Unassembled WGS sequence"/>
</dbReference>
<keyword evidence="3" id="KW-0449">Lipoprotein</keyword>
<dbReference type="InterPro" id="IPR050227">
    <property type="entry name" value="Rab"/>
</dbReference>
<dbReference type="RefSeq" id="XP_007388691.1">
    <property type="nucleotide sequence ID" value="XM_007388629.1"/>
</dbReference>
<dbReference type="HOGENOM" id="CLU_1023557_0_0_1"/>
<dbReference type="GO" id="GO:0005525">
    <property type="term" value="F:GTP binding"/>
    <property type="evidence" value="ECO:0007669"/>
    <property type="project" value="UniProtKB-KW"/>
</dbReference>
<dbReference type="SMART" id="SM00176">
    <property type="entry name" value="RAN"/>
    <property type="match status" value="1"/>
</dbReference>
<proteinExistence type="predicted"/>
<accession>R7S1J2</accession>
<dbReference type="PROSITE" id="PS51417">
    <property type="entry name" value="ARF"/>
    <property type="match status" value="1"/>
</dbReference>
<dbReference type="SUPFAM" id="SSF52540">
    <property type="entry name" value="P-loop containing nucleoside triphosphate hydrolases"/>
    <property type="match status" value="1"/>
</dbReference>
<dbReference type="OMA" id="VYDVSCQ"/>
<dbReference type="OrthoDB" id="9989112at2759"/>
<dbReference type="SMART" id="SM00174">
    <property type="entry name" value="RHO"/>
    <property type="match status" value="1"/>
</dbReference>
<evidence type="ECO:0000256" key="2">
    <source>
        <dbReference type="ARBA" id="ARBA00023134"/>
    </source>
</evidence>
<dbReference type="eggNOG" id="KOG0080">
    <property type="taxonomic scope" value="Eukaryota"/>
</dbReference>
<dbReference type="InterPro" id="IPR001806">
    <property type="entry name" value="Small_GTPase"/>
</dbReference>
<evidence type="ECO:0000313" key="4">
    <source>
        <dbReference type="EMBL" id="EIN04220.1"/>
    </source>
</evidence>
<organism evidence="4 5">
    <name type="scientific">Punctularia strigosozonata (strain HHB-11173)</name>
    <name type="common">White-rot fungus</name>
    <dbReference type="NCBI Taxonomy" id="741275"/>
    <lineage>
        <taxon>Eukaryota</taxon>
        <taxon>Fungi</taxon>
        <taxon>Dikarya</taxon>
        <taxon>Basidiomycota</taxon>
        <taxon>Agaricomycotina</taxon>
        <taxon>Agaricomycetes</taxon>
        <taxon>Corticiales</taxon>
        <taxon>Punctulariaceae</taxon>
        <taxon>Punctularia</taxon>
    </lineage>
</organism>
<keyword evidence="2" id="KW-0342">GTP-binding</keyword>
<sequence>MPPSGSGDAPINVKLLLIGNSSVGKSSFLLRFSDEQWLPEEEASATIGVDFRVHKMEVKGKKVKLSIWDTAGQERFRTITSSYYRGAQGIILMYDVSNRESFDALPRWFSELETYVSPSVAKIIVGNKVDKEFSRQVATGEGAAFAQRMDSLFIEASAKTAVGVSEAFEELVERIMDTPELWAARESLRIHSPIAWRVLEPALIVPAQRNRNRPRIPGRNAPRAVKGRACLEVAMSRSAGAMESGARNREAALADPAVDQTAAGASRAGFSF</sequence>
<dbReference type="SMART" id="SM00175">
    <property type="entry name" value="RAB"/>
    <property type="match status" value="1"/>
</dbReference>
<dbReference type="AlphaFoldDB" id="R7S1J2"/>
<dbReference type="InterPro" id="IPR005225">
    <property type="entry name" value="Small_GTP-bd"/>
</dbReference>
<dbReference type="Gene3D" id="3.40.50.300">
    <property type="entry name" value="P-loop containing nucleotide triphosphate hydrolases"/>
    <property type="match status" value="1"/>
</dbReference>
<evidence type="ECO:0000313" key="5">
    <source>
        <dbReference type="Proteomes" id="UP000054196"/>
    </source>
</evidence>
<dbReference type="KEGG" id="psq:PUNSTDRAFT_55768"/>
<dbReference type="InterPro" id="IPR027417">
    <property type="entry name" value="P-loop_NTPase"/>
</dbReference>
<dbReference type="PROSITE" id="PS51421">
    <property type="entry name" value="RAS"/>
    <property type="match status" value="1"/>
</dbReference>
<dbReference type="CDD" id="cd01863">
    <property type="entry name" value="Rab18"/>
    <property type="match status" value="1"/>
</dbReference>
<dbReference type="FunFam" id="3.40.50.300:FF:001129">
    <property type="entry name" value="ras-related protein Rab-44 isoform X2"/>
    <property type="match status" value="1"/>
</dbReference>
<name>R7S1J2_PUNST</name>
<evidence type="ECO:0000256" key="1">
    <source>
        <dbReference type="ARBA" id="ARBA00022741"/>
    </source>
</evidence>
<keyword evidence="1" id="KW-0547">Nucleotide-binding</keyword>
<dbReference type="SMART" id="SM00173">
    <property type="entry name" value="RAS"/>
    <property type="match status" value="1"/>
</dbReference>
<dbReference type="GO" id="GO:0003924">
    <property type="term" value="F:GTPase activity"/>
    <property type="evidence" value="ECO:0007669"/>
    <property type="project" value="InterPro"/>
</dbReference>
<dbReference type="EMBL" id="JH687556">
    <property type="protein sequence ID" value="EIN04220.1"/>
    <property type="molecule type" value="Genomic_DNA"/>
</dbReference>
<reference evidence="5" key="1">
    <citation type="journal article" date="2012" name="Science">
        <title>The Paleozoic origin of enzymatic lignin decomposition reconstructed from 31 fungal genomes.</title>
        <authorList>
            <person name="Floudas D."/>
            <person name="Binder M."/>
            <person name="Riley R."/>
            <person name="Barry K."/>
            <person name="Blanchette R.A."/>
            <person name="Henrissat B."/>
            <person name="Martinez A.T."/>
            <person name="Otillar R."/>
            <person name="Spatafora J.W."/>
            <person name="Yadav J.S."/>
            <person name="Aerts A."/>
            <person name="Benoit I."/>
            <person name="Boyd A."/>
            <person name="Carlson A."/>
            <person name="Copeland A."/>
            <person name="Coutinho P.M."/>
            <person name="de Vries R.P."/>
            <person name="Ferreira P."/>
            <person name="Findley K."/>
            <person name="Foster B."/>
            <person name="Gaskell J."/>
            <person name="Glotzer D."/>
            <person name="Gorecki P."/>
            <person name="Heitman J."/>
            <person name="Hesse C."/>
            <person name="Hori C."/>
            <person name="Igarashi K."/>
            <person name="Jurgens J.A."/>
            <person name="Kallen N."/>
            <person name="Kersten P."/>
            <person name="Kohler A."/>
            <person name="Kuees U."/>
            <person name="Kumar T.K.A."/>
            <person name="Kuo A."/>
            <person name="LaButti K."/>
            <person name="Larrondo L.F."/>
            <person name="Lindquist E."/>
            <person name="Ling A."/>
            <person name="Lombard V."/>
            <person name="Lucas S."/>
            <person name="Lundell T."/>
            <person name="Martin R."/>
            <person name="McLaughlin D.J."/>
            <person name="Morgenstern I."/>
            <person name="Morin E."/>
            <person name="Murat C."/>
            <person name="Nagy L.G."/>
            <person name="Nolan M."/>
            <person name="Ohm R.A."/>
            <person name="Patyshakuliyeva A."/>
            <person name="Rokas A."/>
            <person name="Ruiz-Duenas F.J."/>
            <person name="Sabat G."/>
            <person name="Salamov A."/>
            <person name="Samejima M."/>
            <person name="Schmutz J."/>
            <person name="Slot J.C."/>
            <person name="St John F."/>
            <person name="Stenlid J."/>
            <person name="Sun H."/>
            <person name="Sun S."/>
            <person name="Syed K."/>
            <person name="Tsang A."/>
            <person name="Wiebenga A."/>
            <person name="Young D."/>
            <person name="Pisabarro A."/>
            <person name="Eastwood D.C."/>
            <person name="Martin F."/>
            <person name="Cullen D."/>
            <person name="Grigoriev I.V."/>
            <person name="Hibbett D.S."/>
        </authorList>
    </citation>
    <scope>NUCLEOTIDE SEQUENCE [LARGE SCALE GENOMIC DNA]</scope>
    <source>
        <strain evidence="5">HHB-11173 SS5</strain>
    </source>
</reference>
<dbReference type="PROSITE" id="PS51419">
    <property type="entry name" value="RAB"/>
    <property type="match status" value="1"/>
</dbReference>
<gene>
    <name evidence="4" type="ORF">PUNSTDRAFT_55768</name>
</gene>
<protein>
    <submittedName>
        <fullName evidence="4">Ras-domain-containing protein</fullName>
    </submittedName>
</protein>
<dbReference type="NCBIfam" id="TIGR00231">
    <property type="entry name" value="small_GTP"/>
    <property type="match status" value="1"/>
</dbReference>
<evidence type="ECO:0000256" key="3">
    <source>
        <dbReference type="ARBA" id="ARBA00023288"/>
    </source>
</evidence>
<dbReference type="PRINTS" id="PR00449">
    <property type="entry name" value="RASTRNSFRMNG"/>
</dbReference>
<dbReference type="PANTHER" id="PTHR47977">
    <property type="entry name" value="RAS-RELATED PROTEIN RAB"/>
    <property type="match status" value="1"/>
</dbReference>